<feature type="transmembrane region" description="Helical" evidence="12">
    <location>
        <begin position="371"/>
        <end position="390"/>
    </location>
</feature>
<keyword evidence="12" id="KW-1003">Cell membrane</keyword>
<dbReference type="GO" id="GO:0008963">
    <property type="term" value="F:phospho-N-acetylmuramoyl-pentapeptide-transferase activity"/>
    <property type="evidence" value="ECO:0007669"/>
    <property type="project" value="UniProtKB-UniRule"/>
</dbReference>
<keyword evidence="9 12" id="KW-0472">Membrane</keyword>
<feature type="transmembrane region" description="Helical" evidence="12">
    <location>
        <begin position="317"/>
        <end position="338"/>
    </location>
</feature>
<keyword evidence="11 12" id="KW-0961">Cell wall biogenesis/degradation</keyword>
<reference evidence="15 16" key="1">
    <citation type="submission" date="2019-02" db="EMBL/GenBank/DDBJ databases">
        <title>Genomic Encyclopedia of Type Strains, Phase IV (KMG-IV): sequencing the most valuable type-strain genomes for metagenomic binning, comparative biology and taxonomic classification.</title>
        <authorList>
            <person name="Goeker M."/>
        </authorList>
    </citation>
    <scope>NUCLEOTIDE SEQUENCE [LARGE SCALE GENOMIC DNA]</scope>
    <source>
        <strain evidence="15 16">DSM 19570</strain>
    </source>
</reference>
<evidence type="ECO:0000256" key="11">
    <source>
        <dbReference type="ARBA" id="ARBA00023316"/>
    </source>
</evidence>
<dbReference type="GO" id="GO:0051301">
    <property type="term" value="P:cell division"/>
    <property type="evidence" value="ECO:0007669"/>
    <property type="project" value="UniProtKB-KW"/>
</dbReference>
<keyword evidence="7 12" id="KW-0573">Peptidoglycan synthesis</keyword>
<comment type="catalytic activity">
    <reaction evidence="12">
        <text>UDP-N-acetyl-alpha-D-muramoyl-L-alanyl-gamma-D-glutamyl-meso-2,6-diaminopimeloyl-D-alanyl-D-alanine + di-trans,octa-cis-undecaprenyl phosphate = di-trans,octa-cis-undecaprenyl diphospho-N-acetyl-alpha-D-muramoyl-L-alanyl-D-glutamyl-meso-2,6-diaminopimeloyl-D-alanyl-D-alanine + UMP</text>
        <dbReference type="Rhea" id="RHEA:28386"/>
        <dbReference type="ChEBI" id="CHEBI:57865"/>
        <dbReference type="ChEBI" id="CHEBI:60392"/>
        <dbReference type="ChEBI" id="CHEBI:61386"/>
        <dbReference type="ChEBI" id="CHEBI:61387"/>
        <dbReference type="EC" id="2.7.8.13"/>
    </reaction>
</comment>
<proteinExistence type="inferred from homology"/>
<dbReference type="InterPro" id="IPR003524">
    <property type="entry name" value="PNAcMuramoyl-5peptid_Trfase"/>
</dbReference>
<dbReference type="EMBL" id="SHKP01000007">
    <property type="protein sequence ID" value="RZT94944.1"/>
    <property type="molecule type" value="Genomic_DNA"/>
</dbReference>
<evidence type="ECO:0000256" key="1">
    <source>
        <dbReference type="ARBA" id="ARBA00004141"/>
    </source>
</evidence>
<evidence type="ECO:0000256" key="12">
    <source>
        <dbReference type="HAMAP-Rule" id="MF_00038"/>
    </source>
</evidence>
<evidence type="ECO:0000256" key="2">
    <source>
        <dbReference type="ARBA" id="ARBA00005583"/>
    </source>
</evidence>
<dbReference type="RefSeq" id="WP_130432959.1">
    <property type="nucleotide sequence ID" value="NZ_SHKP01000007.1"/>
</dbReference>
<dbReference type="GO" id="GO:0008360">
    <property type="term" value="P:regulation of cell shape"/>
    <property type="evidence" value="ECO:0007669"/>
    <property type="project" value="UniProtKB-KW"/>
</dbReference>
<organism evidence="15 16">
    <name type="scientific">Rivibacter subsaxonicus</name>
    <dbReference type="NCBI Taxonomy" id="457575"/>
    <lineage>
        <taxon>Bacteria</taxon>
        <taxon>Pseudomonadati</taxon>
        <taxon>Pseudomonadota</taxon>
        <taxon>Betaproteobacteria</taxon>
        <taxon>Burkholderiales</taxon>
        <taxon>Rivibacter</taxon>
    </lineage>
</organism>
<evidence type="ECO:0000313" key="16">
    <source>
        <dbReference type="Proteomes" id="UP000293671"/>
    </source>
</evidence>
<keyword evidence="3 12" id="KW-0132">Cell division</keyword>
<dbReference type="InterPro" id="IPR000715">
    <property type="entry name" value="Glycosyl_transferase_4"/>
</dbReference>
<dbReference type="InterPro" id="IPR018480">
    <property type="entry name" value="PNAcMuramoyl-5peptid_Trfase_CS"/>
</dbReference>
<keyword evidence="10 12" id="KW-0131">Cell cycle</keyword>
<comment type="pathway">
    <text evidence="12">Cell wall biogenesis; peptidoglycan biosynthesis.</text>
</comment>
<evidence type="ECO:0000256" key="5">
    <source>
        <dbReference type="ARBA" id="ARBA00022692"/>
    </source>
</evidence>
<feature type="transmembrane region" description="Helical" evidence="12">
    <location>
        <begin position="290"/>
        <end position="311"/>
    </location>
</feature>
<dbReference type="GO" id="GO:0009252">
    <property type="term" value="P:peptidoglycan biosynthetic process"/>
    <property type="evidence" value="ECO:0007669"/>
    <property type="project" value="UniProtKB-UniRule"/>
</dbReference>
<accession>A0A4Q7VG22</accession>
<evidence type="ECO:0000256" key="3">
    <source>
        <dbReference type="ARBA" id="ARBA00022618"/>
    </source>
</evidence>
<dbReference type="PANTHER" id="PTHR22926">
    <property type="entry name" value="PHOSPHO-N-ACETYLMURAMOYL-PENTAPEPTIDE-TRANSFERASE"/>
    <property type="match status" value="1"/>
</dbReference>
<dbReference type="UniPathway" id="UPA00219"/>
<dbReference type="EC" id="2.7.8.13" evidence="12 13"/>
<evidence type="ECO:0000256" key="9">
    <source>
        <dbReference type="ARBA" id="ARBA00023136"/>
    </source>
</evidence>
<dbReference type="Pfam" id="PF00953">
    <property type="entry name" value="Glycos_transf_4"/>
    <property type="match status" value="1"/>
</dbReference>
<dbReference type="OrthoDB" id="9805475at2"/>
<dbReference type="AlphaFoldDB" id="A0A4Q7VG22"/>
<dbReference type="PROSITE" id="PS01347">
    <property type="entry name" value="MRAY_1"/>
    <property type="match status" value="1"/>
</dbReference>
<evidence type="ECO:0000313" key="15">
    <source>
        <dbReference type="EMBL" id="RZT94944.1"/>
    </source>
</evidence>
<keyword evidence="12 14" id="KW-0460">Magnesium</keyword>
<feature type="transmembrane region" description="Helical" evidence="12">
    <location>
        <begin position="194"/>
        <end position="214"/>
    </location>
</feature>
<dbReference type="Proteomes" id="UP000293671">
    <property type="component" value="Unassembled WGS sequence"/>
</dbReference>
<keyword evidence="6 12" id="KW-0133">Cell shape</keyword>
<evidence type="ECO:0000256" key="13">
    <source>
        <dbReference type="NCBIfam" id="TIGR00445"/>
    </source>
</evidence>
<evidence type="ECO:0000256" key="6">
    <source>
        <dbReference type="ARBA" id="ARBA00022960"/>
    </source>
</evidence>
<evidence type="ECO:0000256" key="10">
    <source>
        <dbReference type="ARBA" id="ARBA00023306"/>
    </source>
</evidence>
<comment type="caution">
    <text evidence="15">The sequence shown here is derived from an EMBL/GenBank/DDBJ whole genome shotgun (WGS) entry which is preliminary data.</text>
</comment>
<feature type="transmembrane region" description="Helical" evidence="12">
    <location>
        <begin position="266"/>
        <end position="283"/>
    </location>
</feature>
<feature type="transmembrane region" description="Helical" evidence="12">
    <location>
        <begin position="77"/>
        <end position="95"/>
    </location>
</feature>
<dbReference type="GO" id="GO:0051992">
    <property type="term" value="F:UDP-N-acetylmuramoyl-L-alanyl-D-glutamyl-meso-2,6-diaminopimelyl-D-alanyl-D-alanine:undecaprenyl-phosphate transferase activity"/>
    <property type="evidence" value="ECO:0007669"/>
    <property type="project" value="RHEA"/>
</dbReference>
<feature type="transmembrane region" description="Helical" evidence="12">
    <location>
        <begin position="138"/>
        <end position="157"/>
    </location>
</feature>
<evidence type="ECO:0000256" key="8">
    <source>
        <dbReference type="ARBA" id="ARBA00022989"/>
    </source>
</evidence>
<sequence length="393" mass="43288">MLVTLAAWLQALDPELWGFLRVIQYLTFRAVAAAMTALLIGLVLGPIVIKRLTELKIGQPIREYGVQEHLAKRGTPTMGGALILLAIAVSTLLWFDWSNRFVWIVMIVTFGFGAIGWVDDWRKVVDKNPEGMRSREKYFWQSLIGLVAALYLAFSVSETSNLRVLELFMRWVQSGFSNDLPPKADLIVPFFKTVSYPLGVFGFIALTYIVIVGSSNAVNLTDGLDGLAIMPVVMVGSALGLFAYVTGNAVYSNYLLLPHIPGAGELLIFCAAMAGAGLAFLWFNAYPAEVFMGDVGALALGGALGTIAVIVRQEIVLAIMGGIFVLEAVSVMVQVSWFKWTKRRTGIGQRVLLMAPLHHHFEKTGWKETQVVVRFWIITMLLCLIGLSSLKLR</sequence>
<protein>
    <recommendedName>
        <fullName evidence="12 13">Phospho-N-acetylmuramoyl-pentapeptide-transferase</fullName>
        <ecNumber evidence="12 13">2.7.8.13</ecNumber>
    </recommendedName>
    <alternativeName>
        <fullName evidence="12">UDP-MurNAc-pentapeptide phosphotransferase</fullName>
    </alternativeName>
</protein>
<dbReference type="GO" id="GO:0046872">
    <property type="term" value="F:metal ion binding"/>
    <property type="evidence" value="ECO:0007669"/>
    <property type="project" value="UniProtKB-KW"/>
</dbReference>
<dbReference type="GO" id="GO:0071555">
    <property type="term" value="P:cell wall organization"/>
    <property type="evidence" value="ECO:0007669"/>
    <property type="project" value="UniProtKB-KW"/>
</dbReference>
<evidence type="ECO:0000256" key="7">
    <source>
        <dbReference type="ARBA" id="ARBA00022984"/>
    </source>
</evidence>
<comment type="similarity">
    <text evidence="2 12">Belongs to the glycosyltransferase 4 family. MraY subfamily.</text>
</comment>
<name>A0A4Q7VG22_9BURK</name>
<feature type="transmembrane region" description="Helical" evidence="12">
    <location>
        <begin position="226"/>
        <end position="246"/>
    </location>
</feature>
<dbReference type="GO" id="GO:0005886">
    <property type="term" value="C:plasma membrane"/>
    <property type="evidence" value="ECO:0007669"/>
    <property type="project" value="UniProtKB-SubCell"/>
</dbReference>
<dbReference type="PROSITE" id="PS01348">
    <property type="entry name" value="MRAY_2"/>
    <property type="match status" value="1"/>
</dbReference>
<feature type="transmembrane region" description="Helical" evidence="12">
    <location>
        <begin position="28"/>
        <end position="49"/>
    </location>
</feature>
<feature type="binding site" evidence="14">
    <location>
        <position position="219"/>
    </location>
    <ligand>
        <name>Mg(2+)</name>
        <dbReference type="ChEBI" id="CHEBI:18420"/>
    </ligand>
</feature>
<dbReference type="HAMAP" id="MF_00038">
    <property type="entry name" value="MraY"/>
    <property type="match status" value="1"/>
</dbReference>
<dbReference type="CDD" id="cd06852">
    <property type="entry name" value="GT_MraY"/>
    <property type="match status" value="1"/>
</dbReference>
<comment type="subcellular location">
    <subcellularLocation>
        <location evidence="12">Cell membrane</location>
        <topology evidence="12">Multi-pass membrane protein</topology>
    </subcellularLocation>
    <subcellularLocation>
        <location evidence="1">Membrane</location>
        <topology evidence="1">Multi-pass membrane protein</topology>
    </subcellularLocation>
</comment>
<keyword evidence="4 12" id="KW-0808">Transferase</keyword>
<gene>
    <name evidence="12" type="primary">mraY</name>
    <name evidence="15" type="ORF">EV670_2690</name>
</gene>
<evidence type="ECO:0000256" key="4">
    <source>
        <dbReference type="ARBA" id="ARBA00022679"/>
    </source>
</evidence>
<dbReference type="Pfam" id="PF10555">
    <property type="entry name" value="MraY_sig1"/>
    <property type="match status" value="1"/>
</dbReference>
<keyword evidence="8 12" id="KW-1133">Transmembrane helix</keyword>
<dbReference type="NCBIfam" id="TIGR00445">
    <property type="entry name" value="mraY"/>
    <property type="match status" value="1"/>
</dbReference>
<comment type="function">
    <text evidence="12">Catalyzes the initial step of the lipid cycle reactions in the biosynthesis of the cell wall peptidoglycan: transfers peptidoglycan precursor phospho-MurNAc-pentapeptide from UDP-MurNAc-pentapeptide onto the lipid carrier undecaprenyl phosphate, yielding undecaprenyl-pyrophosphoryl-MurNAc-pentapeptide, known as lipid I.</text>
</comment>
<keyword evidence="5 12" id="KW-0812">Transmembrane</keyword>
<keyword evidence="16" id="KW-1185">Reference proteome</keyword>
<feature type="transmembrane region" description="Helical" evidence="12">
    <location>
        <begin position="101"/>
        <end position="118"/>
    </location>
</feature>
<comment type="cofactor">
    <cofactor evidence="12 14">
        <name>Mg(2+)</name>
        <dbReference type="ChEBI" id="CHEBI:18420"/>
    </cofactor>
</comment>
<keyword evidence="12 14" id="KW-0479">Metal-binding</keyword>
<dbReference type="PANTHER" id="PTHR22926:SF5">
    <property type="entry name" value="PHOSPHO-N-ACETYLMURAMOYL-PENTAPEPTIDE-TRANSFERASE HOMOLOG"/>
    <property type="match status" value="1"/>
</dbReference>
<evidence type="ECO:0000256" key="14">
    <source>
        <dbReference type="PIRSR" id="PIRSR600715-1"/>
    </source>
</evidence>
<feature type="binding site" evidence="14">
    <location>
        <position position="294"/>
    </location>
    <ligand>
        <name>Mg(2+)</name>
        <dbReference type="ChEBI" id="CHEBI:18420"/>
    </ligand>
</feature>